<organism evidence="1">
    <name type="scientific">uncultured Alphaproteobacteria bacterium</name>
    <dbReference type="NCBI Taxonomy" id="91750"/>
    <lineage>
        <taxon>Bacteria</taxon>
        <taxon>Pseudomonadati</taxon>
        <taxon>Pseudomonadota</taxon>
        <taxon>Alphaproteobacteria</taxon>
        <taxon>environmental samples</taxon>
    </lineage>
</organism>
<gene>
    <name evidence="1" type="ORF">PlAlph_4140</name>
</gene>
<proteinExistence type="predicted"/>
<dbReference type="EMBL" id="MN990730">
    <property type="protein sequence ID" value="QIM10522.1"/>
    <property type="molecule type" value="Genomic_DNA"/>
</dbReference>
<dbReference type="AlphaFoldDB" id="A0A6G8F2V6"/>
<sequence length="95" mass="9715">MSEAAKKAVDVGATLAKYGIQGAGYVAGCGVKLAKATLEEVGNMASYFSGCNLGQPIGKFMVGEAEKAANFAINGTEKLGIAGVNFIANRVKSRL</sequence>
<protein>
    <submittedName>
        <fullName evidence="1">Uncharacterized protein</fullName>
    </submittedName>
</protein>
<accession>A0A6G8F2V6</accession>
<evidence type="ECO:0000313" key="1">
    <source>
        <dbReference type="EMBL" id="QIM10522.1"/>
    </source>
</evidence>
<reference evidence="1" key="1">
    <citation type="journal article" date="2020" name="J. ISSAAS">
        <title>Lactobacilli and other gastrointestinal microbiota of Peromyscus leucopus, reservoir host for agents of Lyme disease and other zoonoses in North America.</title>
        <authorList>
            <person name="Milovic A."/>
            <person name="Bassam K."/>
            <person name="Shao H."/>
            <person name="Chatzistamou I."/>
            <person name="Tufts D.M."/>
            <person name="Diuk-Wasser M."/>
            <person name="Barbour A.G."/>
        </authorList>
    </citation>
    <scope>NUCLEOTIDE SEQUENCE</scope>
    <source>
        <strain evidence="1">LL90</strain>
    </source>
</reference>
<name>A0A6G8F2V6_9PROT</name>